<evidence type="ECO:0000313" key="8">
    <source>
        <dbReference type="Proteomes" id="UP001250932"/>
    </source>
</evidence>
<evidence type="ECO:0000313" key="7">
    <source>
        <dbReference type="EMBL" id="MDT7041253.1"/>
    </source>
</evidence>
<feature type="binding site" evidence="4">
    <location>
        <position position="110"/>
    </location>
    <ligand>
        <name>substrate</name>
    </ligand>
</feature>
<evidence type="ECO:0000256" key="2">
    <source>
        <dbReference type="ARBA" id="ARBA00022694"/>
    </source>
</evidence>
<feature type="domain" description="Pseudouridine synthase I TruA alpha/beta" evidence="6">
    <location>
        <begin position="143"/>
        <end position="245"/>
    </location>
</feature>
<comment type="subunit">
    <text evidence="4">Homodimer.</text>
</comment>
<evidence type="ECO:0000256" key="5">
    <source>
        <dbReference type="RuleBase" id="RU003792"/>
    </source>
</evidence>
<keyword evidence="2 4" id="KW-0819">tRNA processing</keyword>
<dbReference type="PANTHER" id="PTHR11142:SF0">
    <property type="entry name" value="TRNA PSEUDOURIDINE SYNTHASE-LIKE 1"/>
    <property type="match status" value="1"/>
</dbReference>
<dbReference type="InterPro" id="IPR020094">
    <property type="entry name" value="TruA/RsuA/RluB/E/F_N"/>
</dbReference>
<dbReference type="Pfam" id="PF01416">
    <property type="entry name" value="PseudoU_synth_1"/>
    <property type="match status" value="2"/>
</dbReference>
<name>A0ABU3K4E4_9BACT</name>
<dbReference type="EMBL" id="JAQOUE010000001">
    <property type="protein sequence ID" value="MDT7041253.1"/>
    <property type="molecule type" value="Genomic_DNA"/>
</dbReference>
<dbReference type="Proteomes" id="UP001250932">
    <property type="component" value="Unassembled WGS sequence"/>
</dbReference>
<reference evidence="7 8" key="1">
    <citation type="journal article" date="2023" name="ISME J.">
        <title>Cultivation and genomic characterization of novel and ubiquitous marine nitrite-oxidizing bacteria from the Nitrospirales.</title>
        <authorList>
            <person name="Mueller A.J."/>
            <person name="Daebeler A."/>
            <person name="Herbold C.W."/>
            <person name="Kirkegaard R.H."/>
            <person name="Daims H."/>
        </authorList>
    </citation>
    <scope>NUCLEOTIDE SEQUENCE [LARGE SCALE GENOMIC DNA]</scope>
    <source>
        <strain evidence="7 8">EB</strain>
    </source>
</reference>
<dbReference type="GO" id="GO:0160147">
    <property type="term" value="F:tRNA pseudouridine(38-40) synthase activity"/>
    <property type="evidence" value="ECO:0007669"/>
    <property type="project" value="UniProtKB-EC"/>
</dbReference>
<dbReference type="NCBIfam" id="TIGR00071">
    <property type="entry name" value="hisT_truA"/>
    <property type="match status" value="1"/>
</dbReference>
<sequence>MQTYKLTIEYDGTAYAGWQRQPNHPTIQSTIEDAILQISQVRVPTVAAGRTDAGVHALGQVVSFRSESSISPHEWTRALNGVLPNDICVHQTEVVSNSFHARYSARQKTYEYHILNHPIRPVLDRLRCWHIPKLLDLSSLQAAARIFQGQHNFSSFQGSPTDNQNPVCKMNRVNIVANPPIIRLTFQADRFLKQMIRAIVGTLVEVGHGKRSPSEIPTILEAHDRCAAGKTAPPYGLYLLKVDYDEEKERENFGNL</sequence>
<dbReference type="InterPro" id="IPR001406">
    <property type="entry name" value="PsdUridine_synth_TruA"/>
</dbReference>
<feature type="active site" description="Nucleophile" evidence="4">
    <location>
        <position position="52"/>
    </location>
</feature>
<dbReference type="PANTHER" id="PTHR11142">
    <property type="entry name" value="PSEUDOURIDYLATE SYNTHASE"/>
    <property type="match status" value="1"/>
</dbReference>
<evidence type="ECO:0000256" key="3">
    <source>
        <dbReference type="ARBA" id="ARBA00023235"/>
    </source>
</evidence>
<protein>
    <recommendedName>
        <fullName evidence="4">tRNA pseudouridine synthase A</fullName>
        <ecNumber evidence="4">5.4.99.12</ecNumber>
    </recommendedName>
    <alternativeName>
        <fullName evidence="4">tRNA pseudouridine(38-40) synthase</fullName>
    </alternativeName>
    <alternativeName>
        <fullName evidence="4">tRNA pseudouridylate synthase I</fullName>
    </alternativeName>
    <alternativeName>
        <fullName evidence="4">tRNA-uridine isomerase I</fullName>
    </alternativeName>
</protein>
<keyword evidence="3 4" id="KW-0413">Isomerase</keyword>
<accession>A0ABU3K4E4</accession>
<dbReference type="Gene3D" id="3.30.70.580">
    <property type="entry name" value="Pseudouridine synthase I, catalytic domain, N-terminal subdomain"/>
    <property type="match status" value="1"/>
</dbReference>
<organism evidence="7 8">
    <name type="scientific">Candidatus Nitronereus thalassa</name>
    <dbReference type="NCBI Taxonomy" id="3020898"/>
    <lineage>
        <taxon>Bacteria</taxon>
        <taxon>Pseudomonadati</taxon>
        <taxon>Nitrospirota</taxon>
        <taxon>Nitrospiria</taxon>
        <taxon>Nitrospirales</taxon>
        <taxon>Nitrospiraceae</taxon>
        <taxon>Candidatus Nitronereus</taxon>
    </lineage>
</organism>
<comment type="similarity">
    <text evidence="1 4 5">Belongs to the tRNA pseudouridine synthase TruA family.</text>
</comment>
<comment type="caution">
    <text evidence="7">The sequence shown here is derived from an EMBL/GenBank/DDBJ whole genome shotgun (WGS) entry which is preliminary data.</text>
</comment>
<dbReference type="InterPro" id="IPR020095">
    <property type="entry name" value="PsdUridine_synth_TruA_C"/>
</dbReference>
<proteinExistence type="inferred from homology"/>
<dbReference type="PIRSF" id="PIRSF001430">
    <property type="entry name" value="tRNA_psdUrid_synth"/>
    <property type="match status" value="1"/>
</dbReference>
<dbReference type="HAMAP" id="MF_00171">
    <property type="entry name" value="TruA"/>
    <property type="match status" value="1"/>
</dbReference>
<comment type="caution">
    <text evidence="4">Lacks conserved residue(s) required for the propagation of feature annotation.</text>
</comment>
<gene>
    <name evidence="4 7" type="primary">truA</name>
    <name evidence="7" type="ORF">PPG34_02755</name>
</gene>
<dbReference type="RefSeq" id="WP_313831608.1">
    <property type="nucleotide sequence ID" value="NZ_JAQOUE010000001.1"/>
</dbReference>
<dbReference type="InterPro" id="IPR020097">
    <property type="entry name" value="PsdUridine_synth_TruA_a/b_dom"/>
</dbReference>
<dbReference type="SUPFAM" id="SSF55120">
    <property type="entry name" value="Pseudouridine synthase"/>
    <property type="match status" value="1"/>
</dbReference>
<comment type="catalytic activity">
    <reaction evidence="4 5">
        <text>uridine(38/39/40) in tRNA = pseudouridine(38/39/40) in tRNA</text>
        <dbReference type="Rhea" id="RHEA:22376"/>
        <dbReference type="Rhea" id="RHEA-COMP:10085"/>
        <dbReference type="Rhea" id="RHEA-COMP:10087"/>
        <dbReference type="ChEBI" id="CHEBI:65314"/>
        <dbReference type="ChEBI" id="CHEBI:65315"/>
        <dbReference type="EC" id="5.4.99.12"/>
    </reaction>
</comment>
<dbReference type="EC" id="5.4.99.12" evidence="4"/>
<evidence type="ECO:0000256" key="1">
    <source>
        <dbReference type="ARBA" id="ARBA00009375"/>
    </source>
</evidence>
<dbReference type="Gene3D" id="3.30.70.660">
    <property type="entry name" value="Pseudouridine synthase I, catalytic domain, C-terminal subdomain"/>
    <property type="match status" value="1"/>
</dbReference>
<evidence type="ECO:0000256" key="4">
    <source>
        <dbReference type="HAMAP-Rule" id="MF_00171"/>
    </source>
</evidence>
<keyword evidence="8" id="KW-1185">Reference proteome</keyword>
<dbReference type="InterPro" id="IPR020103">
    <property type="entry name" value="PsdUridine_synth_cat_dom_sf"/>
</dbReference>
<comment type="function">
    <text evidence="4">Formation of pseudouridine at positions 38, 39 and 40 in the anticodon stem and loop of transfer RNAs.</text>
</comment>
<feature type="domain" description="Pseudouridine synthase I TruA alpha/beta" evidence="6">
    <location>
        <begin position="8"/>
        <end position="104"/>
    </location>
</feature>
<evidence type="ECO:0000259" key="6">
    <source>
        <dbReference type="Pfam" id="PF01416"/>
    </source>
</evidence>
<dbReference type="CDD" id="cd02570">
    <property type="entry name" value="PseudoU_synth_EcTruA"/>
    <property type="match status" value="1"/>
</dbReference>